<dbReference type="Proteomes" id="UP000194137">
    <property type="component" value="Chromosome"/>
</dbReference>
<evidence type="ECO:0000313" key="1">
    <source>
        <dbReference type="EMBL" id="ARP98193.1"/>
    </source>
</evidence>
<gene>
    <name evidence="1" type="ORF">CAK95_03150</name>
</gene>
<reference evidence="1 2" key="1">
    <citation type="submission" date="2017-05" db="EMBL/GenBank/DDBJ databases">
        <title>Full genome sequence of Pseudorhodoplanes sinuspersici.</title>
        <authorList>
            <person name="Dastgheib S.M.M."/>
            <person name="Shavandi M."/>
            <person name="Tirandaz H."/>
        </authorList>
    </citation>
    <scope>NUCLEOTIDE SEQUENCE [LARGE SCALE GENOMIC DNA]</scope>
    <source>
        <strain evidence="1 2">RIPI110</strain>
    </source>
</reference>
<evidence type="ECO:0000313" key="2">
    <source>
        <dbReference type="Proteomes" id="UP000194137"/>
    </source>
</evidence>
<accession>A0A1W6ZL86</accession>
<protein>
    <submittedName>
        <fullName evidence="1">Uncharacterized protein</fullName>
    </submittedName>
</protein>
<name>A0A1W6ZL86_9HYPH</name>
<organism evidence="1 2">
    <name type="scientific">Pseudorhodoplanes sinuspersici</name>
    <dbReference type="NCBI Taxonomy" id="1235591"/>
    <lineage>
        <taxon>Bacteria</taxon>
        <taxon>Pseudomonadati</taxon>
        <taxon>Pseudomonadota</taxon>
        <taxon>Alphaproteobacteria</taxon>
        <taxon>Hyphomicrobiales</taxon>
        <taxon>Pseudorhodoplanes</taxon>
    </lineage>
</organism>
<dbReference type="AlphaFoldDB" id="A0A1W6ZL86"/>
<dbReference type="STRING" id="1235591.CAK95_03150"/>
<dbReference type="EMBL" id="CP021112">
    <property type="protein sequence ID" value="ARP98193.1"/>
    <property type="molecule type" value="Genomic_DNA"/>
</dbReference>
<keyword evidence="2" id="KW-1185">Reference proteome</keyword>
<dbReference type="KEGG" id="psin:CAK95_03150"/>
<dbReference type="RefSeq" id="WP_183044315.1">
    <property type="nucleotide sequence ID" value="NZ_CP021112.1"/>
</dbReference>
<sequence length="90" mass="10336">MQIEVETQEVRGMEVPRRSCLTGKLVNVVELLDQWFGSDYRYCKVKGNDGALYILRFDEIRSAWHLTMFASARAQAATMHARADFPRIAV</sequence>
<proteinExistence type="predicted"/>